<feature type="signal peptide" evidence="3">
    <location>
        <begin position="1"/>
        <end position="19"/>
    </location>
</feature>
<feature type="compositionally biased region" description="Low complexity" evidence="1">
    <location>
        <begin position="124"/>
        <end position="150"/>
    </location>
</feature>
<name>A0ABR4I628_9EURO</name>
<evidence type="ECO:0000313" key="4">
    <source>
        <dbReference type="EMBL" id="KAL2823201.1"/>
    </source>
</evidence>
<sequence>MHLLLSSLLALTGLQLVTADHPANARVTQAPTIPKLFRRQNDVCPDGPYTLCNDGFGCCEIGAPCTTIGGEPACDSDCSGLPCGDAGLCCDGLCSSSLGTPICLHMTTGLGEIGDDEDDETLTLDEPTLTTSNPIIATGTGTATATTPTADETSDDLPTIPTPTATGVFSDDEDDEEDDSSTQTSPTTTSSSGDDDSNDSSSDSDSDSDDSNSSSDEETTTGGGDGDGAGMVSVKGSMAMMVLAVVGGVFFLR</sequence>
<evidence type="ECO:0000256" key="1">
    <source>
        <dbReference type="SAM" id="MobiDB-lite"/>
    </source>
</evidence>
<dbReference type="Proteomes" id="UP001610335">
    <property type="component" value="Unassembled WGS sequence"/>
</dbReference>
<keyword evidence="3" id="KW-0732">Signal</keyword>
<evidence type="ECO:0008006" key="6">
    <source>
        <dbReference type="Google" id="ProtNLM"/>
    </source>
</evidence>
<feature type="region of interest" description="Disordered" evidence="1">
    <location>
        <begin position="110"/>
        <end position="232"/>
    </location>
</feature>
<evidence type="ECO:0000313" key="5">
    <source>
        <dbReference type="Proteomes" id="UP001610335"/>
    </source>
</evidence>
<feature type="compositionally biased region" description="Acidic residues" evidence="1">
    <location>
        <begin position="113"/>
        <end position="123"/>
    </location>
</feature>
<organism evidence="4 5">
    <name type="scientific">Aspergillus cavernicola</name>
    <dbReference type="NCBI Taxonomy" id="176166"/>
    <lineage>
        <taxon>Eukaryota</taxon>
        <taxon>Fungi</taxon>
        <taxon>Dikarya</taxon>
        <taxon>Ascomycota</taxon>
        <taxon>Pezizomycotina</taxon>
        <taxon>Eurotiomycetes</taxon>
        <taxon>Eurotiomycetidae</taxon>
        <taxon>Eurotiales</taxon>
        <taxon>Aspergillaceae</taxon>
        <taxon>Aspergillus</taxon>
        <taxon>Aspergillus subgen. Nidulantes</taxon>
    </lineage>
</organism>
<feature type="transmembrane region" description="Helical" evidence="2">
    <location>
        <begin position="236"/>
        <end position="252"/>
    </location>
</feature>
<proteinExistence type="predicted"/>
<keyword evidence="2" id="KW-0812">Transmembrane</keyword>
<feature type="compositionally biased region" description="Acidic residues" evidence="1">
    <location>
        <begin position="193"/>
        <end position="219"/>
    </location>
</feature>
<evidence type="ECO:0000256" key="3">
    <source>
        <dbReference type="SAM" id="SignalP"/>
    </source>
</evidence>
<comment type="caution">
    <text evidence="4">The sequence shown here is derived from an EMBL/GenBank/DDBJ whole genome shotgun (WGS) entry which is preliminary data.</text>
</comment>
<feature type="compositionally biased region" description="Low complexity" evidence="1">
    <location>
        <begin position="181"/>
        <end position="192"/>
    </location>
</feature>
<keyword evidence="5" id="KW-1185">Reference proteome</keyword>
<keyword evidence="2" id="KW-0472">Membrane</keyword>
<feature type="chain" id="PRO_5045208370" description="GPI anchored protein" evidence="3">
    <location>
        <begin position="20"/>
        <end position="253"/>
    </location>
</feature>
<protein>
    <recommendedName>
        <fullName evidence="6">GPI anchored protein</fullName>
    </recommendedName>
</protein>
<dbReference type="EMBL" id="JBFXLS010000055">
    <property type="protein sequence ID" value="KAL2823201.1"/>
    <property type="molecule type" value="Genomic_DNA"/>
</dbReference>
<reference evidence="4 5" key="1">
    <citation type="submission" date="2024-07" db="EMBL/GenBank/DDBJ databases">
        <title>Section-level genome sequencing and comparative genomics of Aspergillus sections Usti and Cavernicolus.</title>
        <authorList>
            <consortium name="Lawrence Berkeley National Laboratory"/>
            <person name="Nybo J.L."/>
            <person name="Vesth T.C."/>
            <person name="Theobald S."/>
            <person name="Frisvad J.C."/>
            <person name="Larsen T.O."/>
            <person name="Kjaerboelling I."/>
            <person name="Rothschild-Mancinelli K."/>
            <person name="Lyhne E.K."/>
            <person name="Kogle M.E."/>
            <person name="Barry K."/>
            <person name="Clum A."/>
            <person name="Na H."/>
            <person name="Ledsgaard L."/>
            <person name="Lin J."/>
            <person name="Lipzen A."/>
            <person name="Kuo A."/>
            <person name="Riley R."/>
            <person name="Mondo S."/>
            <person name="LaButti K."/>
            <person name="Haridas S."/>
            <person name="Pangalinan J."/>
            <person name="Salamov A.A."/>
            <person name="Simmons B.A."/>
            <person name="Magnuson J.K."/>
            <person name="Chen J."/>
            <person name="Drula E."/>
            <person name="Henrissat B."/>
            <person name="Wiebenga A."/>
            <person name="Lubbers R.J."/>
            <person name="Gomes A.C."/>
            <person name="Makela M.R."/>
            <person name="Stajich J."/>
            <person name="Grigoriev I.V."/>
            <person name="Mortensen U.H."/>
            <person name="De vries R.P."/>
            <person name="Baker S.E."/>
            <person name="Andersen M.R."/>
        </authorList>
    </citation>
    <scope>NUCLEOTIDE SEQUENCE [LARGE SCALE GENOMIC DNA]</scope>
    <source>
        <strain evidence="4 5">CBS 600.67</strain>
    </source>
</reference>
<gene>
    <name evidence="4" type="ORF">BDW59DRAFT_163545</name>
</gene>
<keyword evidence="2" id="KW-1133">Transmembrane helix</keyword>
<feature type="compositionally biased region" description="Acidic residues" evidence="1">
    <location>
        <begin position="170"/>
        <end position="180"/>
    </location>
</feature>
<evidence type="ECO:0000256" key="2">
    <source>
        <dbReference type="SAM" id="Phobius"/>
    </source>
</evidence>
<accession>A0ABR4I628</accession>